<evidence type="ECO:0000256" key="8">
    <source>
        <dbReference type="HAMAP-Rule" id="MF_01309"/>
    </source>
</evidence>
<keyword evidence="2 8" id="KW-0699">rRNA-binding</keyword>
<dbReference type="InterPro" id="IPR001351">
    <property type="entry name" value="Ribosomal_uS3_C"/>
</dbReference>
<evidence type="ECO:0000313" key="11">
    <source>
        <dbReference type="EMBL" id="WBL31260.1"/>
    </source>
</evidence>
<feature type="domain" description="KH type-2" evidence="10">
    <location>
        <begin position="39"/>
        <end position="111"/>
    </location>
</feature>
<dbReference type="SMART" id="SM00322">
    <property type="entry name" value="KH"/>
    <property type="match status" value="1"/>
</dbReference>
<dbReference type="SUPFAM" id="SSF54814">
    <property type="entry name" value="Prokaryotic type KH domain (KH-domain type II)"/>
    <property type="match status" value="1"/>
</dbReference>
<dbReference type="InterPro" id="IPR057258">
    <property type="entry name" value="Ribosomal_uS3"/>
</dbReference>
<dbReference type="Pfam" id="PF07650">
    <property type="entry name" value="KH_2"/>
    <property type="match status" value="1"/>
</dbReference>
<evidence type="ECO:0000256" key="1">
    <source>
        <dbReference type="ARBA" id="ARBA00010761"/>
    </source>
</evidence>
<reference evidence="11" key="1">
    <citation type="submission" date="2022-12" db="EMBL/GenBank/DDBJ databases">
        <title>Genomic Characterization of Candidatus Phytoplasma sacchari in China.</title>
        <authorList>
            <person name="Zhang R.-Y."/>
        </authorList>
    </citation>
    <scope>NUCLEOTIDE SEQUENCE [LARGE SCALE GENOMIC DNA]</scope>
    <source>
        <strain evidence="11">SCWL1</strain>
    </source>
</reference>
<evidence type="ECO:0000256" key="7">
    <source>
        <dbReference type="ARBA" id="ARBA00035257"/>
    </source>
</evidence>
<dbReference type="Proteomes" id="UP001210120">
    <property type="component" value="Chromosome"/>
</dbReference>
<dbReference type="HAMAP" id="MF_01309_B">
    <property type="entry name" value="Ribosomal_uS3_B"/>
    <property type="match status" value="1"/>
</dbReference>
<comment type="similarity">
    <text evidence="1 8 9">Belongs to the universal ribosomal protein uS3 family.</text>
</comment>
<organism evidence="11 12">
    <name type="scientific">Candidatus Phytoplasma sacchari</name>
    <dbReference type="NCBI Taxonomy" id="2609813"/>
    <lineage>
        <taxon>Bacteria</taxon>
        <taxon>Bacillati</taxon>
        <taxon>Mycoplasmatota</taxon>
        <taxon>Mollicutes</taxon>
        <taxon>Acholeplasmatales</taxon>
        <taxon>Acholeplasmataceae</taxon>
        <taxon>Candidatus Phytoplasma</taxon>
        <taxon>16SrXI (Rice yellow dwarf group)</taxon>
    </lineage>
</organism>
<proteinExistence type="inferred from homology"/>
<dbReference type="Pfam" id="PF00189">
    <property type="entry name" value="Ribosomal_S3_C"/>
    <property type="match status" value="1"/>
</dbReference>
<dbReference type="InterPro" id="IPR009019">
    <property type="entry name" value="KH_sf_prok-type"/>
</dbReference>
<dbReference type="PROSITE" id="PS50823">
    <property type="entry name" value="KH_TYPE_2"/>
    <property type="match status" value="1"/>
</dbReference>
<evidence type="ECO:0000256" key="5">
    <source>
        <dbReference type="ARBA" id="ARBA00023274"/>
    </source>
</evidence>
<dbReference type="CDD" id="cd02412">
    <property type="entry name" value="KH-II_30S_S3"/>
    <property type="match status" value="1"/>
</dbReference>
<comment type="function">
    <text evidence="6 8">Binds the lower part of the 30S subunit head. Binds mRNA in the 70S ribosome, positioning it for translation.</text>
</comment>
<keyword evidence="3 8" id="KW-0694">RNA-binding</keyword>
<keyword evidence="4 8" id="KW-0689">Ribosomal protein</keyword>
<dbReference type="EMBL" id="CP115156">
    <property type="protein sequence ID" value="WBL31260.1"/>
    <property type="molecule type" value="Genomic_DNA"/>
</dbReference>
<dbReference type="Gene3D" id="3.30.300.20">
    <property type="match status" value="1"/>
</dbReference>
<comment type="subunit">
    <text evidence="8">Part of the 30S ribosomal subunit. Forms a tight complex with proteins S10 and S14.</text>
</comment>
<dbReference type="PANTHER" id="PTHR11760:SF19">
    <property type="entry name" value="SMALL RIBOSOMAL SUBUNIT PROTEIN US3C"/>
    <property type="match status" value="1"/>
</dbReference>
<keyword evidence="5 8" id="KW-0687">Ribonucleoprotein</keyword>
<dbReference type="InterPro" id="IPR036419">
    <property type="entry name" value="Ribosomal_S3_C_sf"/>
</dbReference>
<dbReference type="InterPro" id="IPR005704">
    <property type="entry name" value="Ribosomal_uS3_bac-typ"/>
</dbReference>
<dbReference type="PANTHER" id="PTHR11760">
    <property type="entry name" value="30S/40S RIBOSOMAL PROTEIN S3"/>
    <property type="match status" value="1"/>
</dbReference>
<gene>
    <name evidence="8 11" type="primary">rpsC</name>
    <name evidence="11" type="ORF">O7R10_01440</name>
</gene>
<dbReference type="InterPro" id="IPR018280">
    <property type="entry name" value="Ribosomal_uS3_CS"/>
</dbReference>
<dbReference type="Gene3D" id="3.30.1140.32">
    <property type="entry name" value="Ribosomal protein S3, C-terminal domain"/>
    <property type="match status" value="1"/>
</dbReference>
<evidence type="ECO:0000256" key="6">
    <source>
        <dbReference type="ARBA" id="ARBA00024998"/>
    </source>
</evidence>
<evidence type="ECO:0000256" key="3">
    <source>
        <dbReference type="ARBA" id="ARBA00022884"/>
    </source>
</evidence>
<accession>A0ABY7M0K3</accession>
<dbReference type="SUPFAM" id="SSF54821">
    <property type="entry name" value="Ribosomal protein S3 C-terminal domain"/>
    <property type="match status" value="1"/>
</dbReference>
<evidence type="ECO:0000313" key="12">
    <source>
        <dbReference type="Proteomes" id="UP001210120"/>
    </source>
</evidence>
<keyword evidence="12" id="KW-1185">Reference proteome</keyword>
<evidence type="ECO:0000256" key="9">
    <source>
        <dbReference type="RuleBase" id="RU003624"/>
    </source>
</evidence>
<dbReference type="PROSITE" id="PS00548">
    <property type="entry name" value="RIBOSOMAL_S3"/>
    <property type="match status" value="1"/>
</dbReference>
<dbReference type="InterPro" id="IPR015946">
    <property type="entry name" value="KH_dom-like_a/b"/>
</dbReference>
<name>A0ABY7M0K3_9MOLU</name>
<dbReference type="GO" id="GO:0005840">
    <property type="term" value="C:ribosome"/>
    <property type="evidence" value="ECO:0007669"/>
    <property type="project" value="UniProtKB-KW"/>
</dbReference>
<evidence type="ECO:0000256" key="4">
    <source>
        <dbReference type="ARBA" id="ARBA00022980"/>
    </source>
</evidence>
<evidence type="ECO:0000259" key="10">
    <source>
        <dbReference type="PROSITE" id="PS50823"/>
    </source>
</evidence>
<dbReference type="InterPro" id="IPR004087">
    <property type="entry name" value="KH_dom"/>
</dbReference>
<evidence type="ECO:0000256" key="2">
    <source>
        <dbReference type="ARBA" id="ARBA00022730"/>
    </source>
</evidence>
<sequence>MGQKTNPNGLRLGIIKNWKSRWYADDKKVPILILEDFNIRNLIKTFYPKGTISQIDIKRLKKSDSEQIEIDIYTSKIGIIQGAENKNKNNLVKKIEESINKKVEINVFEVKMPEKNSYLVAQNIATQLENRVYFKVAQKMAAQKAMKKGAKGVKISISGRLGGVEIARRETISLGLVPLNTLRADIDYAFYEANTVYGVIGIQIWIFNDEILPHKNQKNNKMINNNKI</sequence>
<protein>
    <recommendedName>
        <fullName evidence="7 8">Small ribosomal subunit protein uS3</fullName>
    </recommendedName>
</protein>
<dbReference type="NCBIfam" id="TIGR01009">
    <property type="entry name" value="rpsC_bact"/>
    <property type="match status" value="1"/>
</dbReference>
<dbReference type="InterPro" id="IPR004044">
    <property type="entry name" value="KH_dom_type_2"/>
</dbReference>